<dbReference type="EMBL" id="DOTR01000092">
    <property type="protein sequence ID" value="HCA03659.1"/>
    <property type="molecule type" value="Genomic_DNA"/>
</dbReference>
<sequence length="234" mass="26494">MTATPCINRNLTPITSSTYWPAPGTELPVLTHRGPLAKEYLDILYRVTWNAISESKRVMACRFDLTLPHGVTLPHDGHSNAPIKRCMASFQAKVNYDRQRRGSPHHCRIRYVIAREQSQDGAPHFHLLLFFNLHAYHTPGTVDYEGRNLFNMLSEAWASALGIPTEIAKPCVQLSRGHPTEQEVWHAPLLSHYYLEANNDYAALPALFLRGSYLCKLFSKAYGQGHRAILYSHG</sequence>
<gene>
    <name evidence="2" type="ORF">DEO68_16160</name>
</gene>
<dbReference type="AlphaFoldDB" id="A0A3D0KKH0"/>
<dbReference type="Pfam" id="PF11726">
    <property type="entry name" value="YagK_YfjJ_C"/>
    <property type="match status" value="1"/>
</dbReference>
<reference evidence="2" key="1">
    <citation type="journal article" date="2018" name="Nat. Biotechnol.">
        <title>A standardized bacterial taxonomy based on genome phylogeny substantially revises the tree of life.</title>
        <authorList>
            <person name="Parks D.H."/>
            <person name="Chuvochina M."/>
            <person name="Waite D.W."/>
            <person name="Rinke C."/>
            <person name="Skarshewski A."/>
            <person name="Chaumeil P.A."/>
            <person name="Hugenholtz P."/>
        </authorList>
    </citation>
    <scope>NUCLEOTIDE SEQUENCE [LARGE SCALE GENOMIC DNA]</scope>
    <source>
        <strain evidence="2">UBA11284</strain>
    </source>
</reference>
<evidence type="ECO:0000313" key="2">
    <source>
        <dbReference type="EMBL" id="HCA03659.1"/>
    </source>
</evidence>
<comment type="caution">
    <text evidence="2">The sequence shown here is derived from an EMBL/GenBank/DDBJ whole genome shotgun (WGS) entry which is preliminary data.</text>
</comment>
<organism evidence="2">
    <name type="scientific">Halomonas campaniensis</name>
    <dbReference type="NCBI Taxonomy" id="213554"/>
    <lineage>
        <taxon>Bacteria</taxon>
        <taxon>Pseudomonadati</taxon>
        <taxon>Pseudomonadota</taxon>
        <taxon>Gammaproteobacteria</taxon>
        <taxon>Oceanospirillales</taxon>
        <taxon>Halomonadaceae</taxon>
        <taxon>Halomonas</taxon>
    </lineage>
</organism>
<feature type="domain" description="YagK/YfjJ C-terminal" evidence="1">
    <location>
        <begin position="54"/>
        <end position="228"/>
    </location>
</feature>
<evidence type="ECO:0000259" key="1">
    <source>
        <dbReference type="Pfam" id="PF11726"/>
    </source>
</evidence>
<accession>A0A3D0KKH0</accession>
<proteinExistence type="predicted"/>
<dbReference type="InterPro" id="IPR057271">
    <property type="entry name" value="YagK_YfjJ_C"/>
</dbReference>
<protein>
    <recommendedName>
        <fullName evidence="1">YagK/YfjJ C-terminal domain-containing protein</fullName>
    </recommendedName>
</protein>
<name>A0A3D0KKH0_9GAMM</name>